<sequence length="314" mass="36579">MSFLIMLDEITLESLTEEQFDCISIEYSRENYPEDYKSDLENLKDIYKTMNGGVEYPRTQNASPSEIKEPYEPSPRMYSYEQPSCLGSTFVGETFRKSDQMHQTIEKSLLAMTHKLDDMIELPKSQPKRIYNKDLECEIVMVKIPKCMAWLDDKPIGELDTMEDKTFDELGVGDSVHESGDSHALQGSLDMPTLSLESLHEIFCRFPLSLLNVVNFYQIFDTFLCKRKFARNVFLNRHSYPRIPWVVFPAALFQLLLVTTDDNTCRSILGGLRRTRPPFDDLRKLDVVEVVEWKRLLNDKLRKIKSNRITECQK</sequence>
<accession>A0ABQ5HGY9</accession>
<name>A0ABQ5HGY9_9ASTR</name>
<proteinExistence type="predicted"/>
<dbReference type="Proteomes" id="UP001151760">
    <property type="component" value="Unassembled WGS sequence"/>
</dbReference>
<reference evidence="2" key="2">
    <citation type="submission" date="2022-01" db="EMBL/GenBank/DDBJ databases">
        <authorList>
            <person name="Yamashiro T."/>
            <person name="Shiraishi A."/>
            <person name="Satake H."/>
            <person name="Nakayama K."/>
        </authorList>
    </citation>
    <scope>NUCLEOTIDE SEQUENCE</scope>
</reference>
<reference evidence="2" key="1">
    <citation type="journal article" date="2022" name="Int. J. Mol. Sci.">
        <title>Draft Genome of Tanacetum Coccineum: Genomic Comparison of Closely Related Tanacetum-Family Plants.</title>
        <authorList>
            <person name="Yamashiro T."/>
            <person name="Shiraishi A."/>
            <person name="Nakayama K."/>
            <person name="Satake H."/>
        </authorList>
    </citation>
    <scope>NUCLEOTIDE SEQUENCE</scope>
</reference>
<feature type="region of interest" description="Disordered" evidence="1">
    <location>
        <begin position="54"/>
        <end position="74"/>
    </location>
</feature>
<evidence type="ECO:0000256" key="1">
    <source>
        <dbReference type="SAM" id="MobiDB-lite"/>
    </source>
</evidence>
<dbReference type="EMBL" id="BQNB010019615">
    <property type="protein sequence ID" value="GJT87181.1"/>
    <property type="molecule type" value="Genomic_DNA"/>
</dbReference>
<organism evidence="2 3">
    <name type="scientific">Tanacetum coccineum</name>
    <dbReference type="NCBI Taxonomy" id="301880"/>
    <lineage>
        <taxon>Eukaryota</taxon>
        <taxon>Viridiplantae</taxon>
        <taxon>Streptophyta</taxon>
        <taxon>Embryophyta</taxon>
        <taxon>Tracheophyta</taxon>
        <taxon>Spermatophyta</taxon>
        <taxon>Magnoliopsida</taxon>
        <taxon>eudicotyledons</taxon>
        <taxon>Gunneridae</taxon>
        <taxon>Pentapetalae</taxon>
        <taxon>asterids</taxon>
        <taxon>campanulids</taxon>
        <taxon>Asterales</taxon>
        <taxon>Asteraceae</taxon>
        <taxon>Asteroideae</taxon>
        <taxon>Anthemideae</taxon>
        <taxon>Anthemidinae</taxon>
        <taxon>Tanacetum</taxon>
    </lineage>
</organism>
<keyword evidence="3" id="KW-1185">Reference proteome</keyword>
<evidence type="ECO:0000313" key="3">
    <source>
        <dbReference type="Proteomes" id="UP001151760"/>
    </source>
</evidence>
<evidence type="ECO:0000313" key="2">
    <source>
        <dbReference type="EMBL" id="GJT87181.1"/>
    </source>
</evidence>
<protein>
    <submittedName>
        <fullName evidence="2">Uncharacterized protein</fullName>
    </submittedName>
</protein>
<gene>
    <name evidence="2" type="ORF">Tco_1068898</name>
</gene>
<comment type="caution">
    <text evidence="2">The sequence shown here is derived from an EMBL/GenBank/DDBJ whole genome shotgun (WGS) entry which is preliminary data.</text>
</comment>